<organism evidence="3">
    <name type="scientific">Porphyromonas gingivalis</name>
    <name type="common">Bacteroides gingivalis</name>
    <dbReference type="NCBI Taxonomy" id="837"/>
    <lineage>
        <taxon>Bacteria</taxon>
        <taxon>Pseudomonadati</taxon>
        <taxon>Bacteroidota</taxon>
        <taxon>Bacteroidia</taxon>
        <taxon>Bacteroidales</taxon>
        <taxon>Porphyromonadaceae</taxon>
        <taxon>Porphyromonas</taxon>
    </lineage>
</organism>
<dbReference type="Gene3D" id="3.40.50.2000">
    <property type="entry name" value="Glycogen Phosphorylase B"/>
    <property type="match status" value="2"/>
</dbReference>
<dbReference type="SUPFAM" id="SSF53756">
    <property type="entry name" value="UDP-Glycosyltransferase/glycogen phosphorylase"/>
    <property type="match status" value="1"/>
</dbReference>
<name>S5RL46_PORGN</name>
<proteinExistence type="predicted"/>
<protein>
    <submittedName>
        <fullName evidence="3">Glycosyl transferase group 1</fullName>
    </submittedName>
</protein>
<evidence type="ECO:0000313" key="3">
    <source>
        <dbReference type="EMBL" id="AGS13689.1"/>
    </source>
</evidence>
<dbReference type="CDD" id="cd03801">
    <property type="entry name" value="GT4_PimA-like"/>
    <property type="match status" value="1"/>
</dbReference>
<keyword evidence="3" id="KW-0808">Transferase</keyword>
<reference evidence="3" key="1">
    <citation type="submission" date="2013-04" db="EMBL/GenBank/DDBJ databases">
        <title>Porphyromonas gingivalis clinical isolates with different virulence display same fimA type, capsule locus, and biological properties.</title>
        <authorList>
            <person name="Zhou Y.B."/>
            <person name="Liu D.L."/>
            <person name="Li Y.P."/>
            <person name="Yumoto H."/>
            <person name="Zhu C.L."/>
            <person name="Liang J.P."/>
            <person name="Miyake Y."/>
            <person name="Shu R."/>
        </authorList>
    </citation>
    <scope>NUCLEOTIDE SEQUENCE</scope>
    <source>
        <strain evidence="2">SJD2</strain>
        <strain evidence="3">SJD5</strain>
    </source>
</reference>
<dbReference type="AlphaFoldDB" id="S5RL46"/>
<sequence length="378" mass="44045">MKAYIIYKHVYSPDFRSKIIGGIETYLFNLSSIFLERRIEPIIVQCAKQDSRLEEDGITYWGIRLNSMASWHKQLYHRVKAVISKEDVLIWGTDTFSMKTSHRRSLSIQHGIDFDYYPEEEKLRRFALEWGSGKLYKWFQRSRALRVFNRASMKVCVDYNFWNWYRTFCLPKEEENVYVIPNFAVIEPREFCTGSGGKDAESLKVLFARRFVRRRGVDVMIEVVEHFQGDKRFRFTFAGEGPEIKKIQDLQERLGNVDVTSYRADESIKFHRNYDIAIVPTIGSEGTSFSLLEAMSAGLVVVCTAVGGMTNIVLDGFNGLFVRPGVSSDIIYRLEELYCNPNLRKDLASNAEDTIAFAFSYEHWKVRWNRVIDKLLQL</sequence>
<feature type="domain" description="Glycosyl transferase family 1" evidence="1">
    <location>
        <begin position="196"/>
        <end position="352"/>
    </location>
</feature>
<dbReference type="RefSeq" id="WP_004583761.1">
    <property type="nucleotide sequence ID" value="NZ_CP024597.1"/>
</dbReference>
<dbReference type="PANTHER" id="PTHR12526:SF625">
    <property type="entry name" value="PHOSPHATIDYLINOSITOL GLYCAN-CLASS A"/>
    <property type="match status" value="1"/>
</dbReference>
<evidence type="ECO:0000259" key="1">
    <source>
        <dbReference type="Pfam" id="PF00534"/>
    </source>
</evidence>
<dbReference type="PANTHER" id="PTHR12526">
    <property type="entry name" value="GLYCOSYLTRANSFERASE"/>
    <property type="match status" value="1"/>
</dbReference>
<dbReference type="Pfam" id="PF00534">
    <property type="entry name" value="Glycos_transf_1"/>
    <property type="match status" value="1"/>
</dbReference>
<dbReference type="GO" id="GO:0016757">
    <property type="term" value="F:glycosyltransferase activity"/>
    <property type="evidence" value="ECO:0007669"/>
    <property type="project" value="InterPro"/>
</dbReference>
<dbReference type="EMBL" id="KC884946">
    <property type="protein sequence ID" value="AGS13681.1"/>
    <property type="molecule type" value="Genomic_DNA"/>
</dbReference>
<accession>S5RL46</accession>
<dbReference type="InterPro" id="IPR001296">
    <property type="entry name" value="Glyco_trans_1"/>
</dbReference>
<dbReference type="EMBL" id="KC884947">
    <property type="protein sequence ID" value="AGS13689.1"/>
    <property type="molecule type" value="Genomic_DNA"/>
</dbReference>
<evidence type="ECO:0000313" key="2">
    <source>
        <dbReference type="EMBL" id="AGS13681.1"/>
    </source>
</evidence>